<evidence type="ECO:0000313" key="3">
    <source>
        <dbReference type="EMBL" id="CAI9784896.1"/>
    </source>
</evidence>
<accession>A0AAD2AF52</accession>
<feature type="transmembrane region" description="Helical" evidence="1">
    <location>
        <begin position="34"/>
        <end position="55"/>
    </location>
</feature>
<dbReference type="Proteomes" id="UP000834106">
    <property type="component" value="Chromosome 21"/>
</dbReference>
<gene>
    <name evidence="3" type="ORF">FPE_LOCUS32326</name>
</gene>
<feature type="signal peptide" evidence="2">
    <location>
        <begin position="1"/>
        <end position="18"/>
    </location>
</feature>
<evidence type="ECO:0000256" key="2">
    <source>
        <dbReference type="SAM" id="SignalP"/>
    </source>
</evidence>
<organism evidence="3 4">
    <name type="scientific">Fraxinus pennsylvanica</name>
    <dbReference type="NCBI Taxonomy" id="56036"/>
    <lineage>
        <taxon>Eukaryota</taxon>
        <taxon>Viridiplantae</taxon>
        <taxon>Streptophyta</taxon>
        <taxon>Embryophyta</taxon>
        <taxon>Tracheophyta</taxon>
        <taxon>Spermatophyta</taxon>
        <taxon>Magnoliopsida</taxon>
        <taxon>eudicotyledons</taxon>
        <taxon>Gunneridae</taxon>
        <taxon>Pentapetalae</taxon>
        <taxon>asterids</taxon>
        <taxon>lamiids</taxon>
        <taxon>Lamiales</taxon>
        <taxon>Oleaceae</taxon>
        <taxon>Oleeae</taxon>
        <taxon>Fraxinus</taxon>
    </lineage>
</organism>
<evidence type="ECO:0000256" key="1">
    <source>
        <dbReference type="SAM" id="Phobius"/>
    </source>
</evidence>
<keyword evidence="1" id="KW-0812">Transmembrane</keyword>
<feature type="chain" id="PRO_5042099186" evidence="2">
    <location>
        <begin position="19"/>
        <end position="115"/>
    </location>
</feature>
<protein>
    <submittedName>
        <fullName evidence="3">Uncharacterized protein</fullName>
    </submittedName>
</protein>
<evidence type="ECO:0000313" key="4">
    <source>
        <dbReference type="Proteomes" id="UP000834106"/>
    </source>
</evidence>
<proteinExistence type="predicted"/>
<dbReference type="EMBL" id="OU503056">
    <property type="protein sequence ID" value="CAI9784896.1"/>
    <property type="molecule type" value="Genomic_DNA"/>
</dbReference>
<keyword evidence="4" id="KW-1185">Reference proteome</keyword>
<keyword evidence="1" id="KW-0472">Membrane</keyword>
<reference evidence="3" key="1">
    <citation type="submission" date="2023-05" db="EMBL/GenBank/DDBJ databases">
        <authorList>
            <person name="Huff M."/>
        </authorList>
    </citation>
    <scope>NUCLEOTIDE SEQUENCE</scope>
</reference>
<dbReference type="AlphaFoldDB" id="A0AAD2AF52"/>
<name>A0AAD2AF52_9LAMI</name>
<sequence>MEKFEFITIIFLFICAEAQDSSNQHDVNPLHPRMARVLIVLLIMFCLTFFIVAYAKFCHRPVSYYKSNDEQGPRVLLASGSRFSGIDPLVIESLPFFLSQGIERRPRMCSVLIKI</sequence>
<keyword evidence="2" id="KW-0732">Signal</keyword>
<keyword evidence="1" id="KW-1133">Transmembrane helix</keyword>